<dbReference type="AlphaFoldDB" id="L7L8B0"/>
<organism evidence="4 5">
    <name type="scientific">Gordonia hirsuta DSM 44140 = NBRC 16056</name>
    <dbReference type="NCBI Taxonomy" id="1121927"/>
    <lineage>
        <taxon>Bacteria</taxon>
        <taxon>Bacillati</taxon>
        <taxon>Actinomycetota</taxon>
        <taxon>Actinomycetes</taxon>
        <taxon>Mycobacteriales</taxon>
        <taxon>Gordoniaceae</taxon>
        <taxon>Gordonia</taxon>
    </lineage>
</organism>
<protein>
    <recommendedName>
        <fullName evidence="3">N-acetyltransferase domain-containing protein</fullName>
    </recommendedName>
</protein>
<evidence type="ECO:0000313" key="4">
    <source>
        <dbReference type="EMBL" id="GAC57385.1"/>
    </source>
</evidence>
<sequence>MLSMPDETSLVIEIATDPVLAARVAFLAAVTFPLACPAHSTREDMAGHIAAALTPQRFADWIDDDSCEVIVAREGEDGPLVGYALVIHTPPTDHDVCAAVGDALSSEVSKMYVLPGHHGTHRADRPAHRLMDAAVRSAQARGSQVLWLGVNQLNERAQRYYRKMGFTQAGTRTFQMSGAVENDYVMTRRI</sequence>
<keyword evidence="2" id="KW-0012">Acyltransferase</keyword>
<dbReference type="Pfam" id="PF00583">
    <property type="entry name" value="Acetyltransf_1"/>
    <property type="match status" value="1"/>
</dbReference>
<dbReference type="EMBL" id="BANT01000018">
    <property type="protein sequence ID" value="GAC57385.1"/>
    <property type="molecule type" value="Genomic_DNA"/>
</dbReference>
<dbReference type="SUPFAM" id="SSF55729">
    <property type="entry name" value="Acyl-CoA N-acyltransferases (Nat)"/>
    <property type="match status" value="1"/>
</dbReference>
<feature type="domain" description="N-acetyltransferase" evidence="3">
    <location>
        <begin position="30"/>
        <end position="190"/>
    </location>
</feature>
<accession>L7L8B0</accession>
<dbReference type="Proteomes" id="UP000053405">
    <property type="component" value="Unassembled WGS sequence"/>
</dbReference>
<dbReference type="InterPro" id="IPR016181">
    <property type="entry name" value="Acyl_CoA_acyltransferase"/>
</dbReference>
<keyword evidence="1" id="KW-0808">Transferase</keyword>
<gene>
    <name evidence="4" type="ORF">GOHSU_18_01400</name>
</gene>
<dbReference type="eggNOG" id="COG0456">
    <property type="taxonomic scope" value="Bacteria"/>
</dbReference>
<dbReference type="CDD" id="cd04301">
    <property type="entry name" value="NAT_SF"/>
    <property type="match status" value="1"/>
</dbReference>
<dbReference type="Gene3D" id="3.40.630.30">
    <property type="match status" value="1"/>
</dbReference>
<dbReference type="STRING" id="1121927.GOHSU_18_01400"/>
<dbReference type="InterPro" id="IPR000182">
    <property type="entry name" value="GNAT_dom"/>
</dbReference>
<dbReference type="PROSITE" id="PS51186">
    <property type="entry name" value="GNAT"/>
    <property type="match status" value="1"/>
</dbReference>
<evidence type="ECO:0000259" key="3">
    <source>
        <dbReference type="PROSITE" id="PS51186"/>
    </source>
</evidence>
<name>L7L8B0_9ACTN</name>
<evidence type="ECO:0000256" key="1">
    <source>
        <dbReference type="ARBA" id="ARBA00022679"/>
    </source>
</evidence>
<reference evidence="4 5" key="1">
    <citation type="submission" date="2012-12" db="EMBL/GenBank/DDBJ databases">
        <title>Whole genome shotgun sequence of Gordonia hirsuta NBRC 16056.</title>
        <authorList>
            <person name="Isaki-Nakamura S."/>
            <person name="Hosoyama A."/>
            <person name="Tsuchikane K."/>
            <person name="Katsumata H."/>
            <person name="Baba S."/>
            <person name="Yamazaki S."/>
            <person name="Fujita N."/>
        </authorList>
    </citation>
    <scope>NUCLEOTIDE SEQUENCE [LARGE SCALE GENOMIC DNA]</scope>
    <source>
        <strain evidence="4 5">NBRC 16056</strain>
    </source>
</reference>
<keyword evidence="5" id="KW-1185">Reference proteome</keyword>
<evidence type="ECO:0000313" key="5">
    <source>
        <dbReference type="Proteomes" id="UP000053405"/>
    </source>
</evidence>
<comment type="caution">
    <text evidence="4">The sequence shown here is derived from an EMBL/GenBank/DDBJ whole genome shotgun (WGS) entry which is preliminary data.</text>
</comment>
<dbReference type="PANTHER" id="PTHR43877">
    <property type="entry name" value="AMINOALKYLPHOSPHONATE N-ACETYLTRANSFERASE-RELATED-RELATED"/>
    <property type="match status" value="1"/>
</dbReference>
<dbReference type="InterPro" id="IPR050832">
    <property type="entry name" value="Bact_Acetyltransf"/>
</dbReference>
<proteinExistence type="predicted"/>
<dbReference type="GO" id="GO:0016747">
    <property type="term" value="F:acyltransferase activity, transferring groups other than amino-acyl groups"/>
    <property type="evidence" value="ECO:0007669"/>
    <property type="project" value="InterPro"/>
</dbReference>
<evidence type="ECO:0000256" key="2">
    <source>
        <dbReference type="ARBA" id="ARBA00023315"/>
    </source>
</evidence>